<comment type="pathway">
    <text evidence="2">Secondary metabolite biosynthesis.</text>
</comment>
<dbReference type="PRINTS" id="PR00420">
    <property type="entry name" value="RNGMNOXGNASE"/>
</dbReference>
<evidence type="ECO:0000259" key="6">
    <source>
        <dbReference type="Pfam" id="PF01494"/>
    </source>
</evidence>
<gene>
    <name evidence="7" type="ORF">JX265_007733</name>
</gene>
<dbReference type="InterPro" id="IPR036188">
    <property type="entry name" value="FAD/NAD-bd_sf"/>
</dbReference>
<comment type="cofactor">
    <cofactor evidence="1">
        <name>FAD</name>
        <dbReference type="ChEBI" id="CHEBI:57692"/>
    </cofactor>
</comment>
<dbReference type="AlphaFoldDB" id="A0A9P9WJC7"/>
<dbReference type="Pfam" id="PF01494">
    <property type="entry name" value="FAD_binding_3"/>
    <property type="match status" value="1"/>
</dbReference>
<keyword evidence="3" id="KW-0285">Flavoprotein</keyword>
<proteinExistence type="predicted"/>
<keyword evidence="4" id="KW-0274">FAD</keyword>
<evidence type="ECO:0000313" key="7">
    <source>
        <dbReference type="EMBL" id="KAI1866432.1"/>
    </source>
</evidence>
<organism evidence="7 8">
    <name type="scientific">Neoarthrinium moseri</name>
    <dbReference type="NCBI Taxonomy" id="1658444"/>
    <lineage>
        <taxon>Eukaryota</taxon>
        <taxon>Fungi</taxon>
        <taxon>Dikarya</taxon>
        <taxon>Ascomycota</taxon>
        <taxon>Pezizomycotina</taxon>
        <taxon>Sordariomycetes</taxon>
        <taxon>Xylariomycetidae</taxon>
        <taxon>Amphisphaeriales</taxon>
        <taxon>Apiosporaceae</taxon>
        <taxon>Neoarthrinium</taxon>
    </lineage>
</organism>
<name>A0A9P9WJC7_9PEZI</name>
<evidence type="ECO:0000256" key="1">
    <source>
        <dbReference type="ARBA" id="ARBA00001974"/>
    </source>
</evidence>
<evidence type="ECO:0000256" key="3">
    <source>
        <dbReference type="ARBA" id="ARBA00022630"/>
    </source>
</evidence>
<sequence>MSDIDVLIIGGGPTGLTAALELAAQKVPFRIIDKATQRSSYSRALVLQPRSQELLNRHGDVRELLDAGFQAVGTTTAVNGKKVVDVNVDFVGITPTVFPAPRSISQADTEAWLDRILAKHGAAVEMGVEAKSIEQDDEGVTVRLVSQSGAEETVRAKYVVGADGAHSCVRHSAKTMTFDGDAYPQEFVLADTHIKTNLPVNRAYFCLGTGVCVVLPMKGGMVRLVVSRPNQPKTGVPQLEEFESFMKRVFPGEVKLYNPTWLTRFNLHHRGVNKYREGRLFVAGDAAHIHSPAGGQGMNTGIQDAINLGWKLAAVLRGEKPDSFLDTYDDERRPVGQHLLKTTDKLFSWITWTNPIYLFLRNLILPWTMPLMTRNPEKNLQAFKFMTEFGIRYSRSPIVGTAPGFRGPILGGNRAVDGKLDGPEGEKYLQTLFTPESHHLVLFSGVNTAAASEGDLHRAETRFLEACRTQTKVHTIFGPSQAGKSGYVDIDGAVHKSYGFEGSGYALVRPDGYVAHIGPLSAFDGLLEWIQ</sequence>
<dbReference type="InterPro" id="IPR002938">
    <property type="entry name" value="FAD-bd"/>
</dbReference>
<dbReference type="Gene3D" id="3.50.50.60">
    <property type="entry name" value="FAD/NAD(P)-binding domain"/>
    <property type="match status" value="1"/>
</dbReference>
<dbReference type="PANTHER" id="PTHR43004">
    <property type="entry name" value="TRK SYSTEM POTASSIUM UPTAKE PROTEIN"/>
    <property type="match status" value="1"/>
</dbReference>
<dbReference type="Proteomes" id="UP000829685">
    <property type="component" value="Unassembled WGS sequence"/>
</dbReference>
<keyword evidence="5" id="KW-0560">Oxidoreductase</keyword>
<dbReference type="GO" id="GO:0071949">
    <property type="term" value="F:FAD binding"/>
    <property type="evidence" value="ECO:0007669"/>
    <property type="project" value="InterPro"/>
</dbReference>
<evidence type="ECO:0000313" key="8">
    <source>
        <dbReference type="Proteomes" id="UP000829685"/>
    </source>
</evidence>
<evidence type="ECO:0000256" key="2">
    <source>
        <dbReference type="ARBA" id="ARBA00005179"/>
    </source>
</evidence>
<dbReference type="Gene3D" id="3.40.30.120">
    <property type="match status" value="1"/>
</dbReference>
<dbReference type="EMBL" id="JAFIMR010000020">
    <property type="protein sequence ID" value="KAI1866432.1"/>
    <property type="molecule type" value="Genomic_DNA"/>
</dbReference>
<dbReference type="InterPro" id="IPR050641">
    <property type="entry name" value="RIFMO-like"/>
</dbReference>
<protein>
    <recommendedName>
        <fullName evidence="6">FAD-binding domain-containing protein</fullName>
    </recommendedName>
</protein>
<accession>A0A9P9WJC7</accession>
<comment type="caution">
    <text evidence="7">The sequence shown here is derived from an EMBL/GenBank/DDBJ whole genome shotgun (WGS) entry which is preliminary data.</text>
</comment>
<dbReference type="PANTHER" id="PTHR43004:SF19">
    <property type="entry name" value="BINDING MONOOXYGENASE, PUTATIVE (JCVI)-RELATED"/>
    <property type="match status" value="1"/>
</dbReference>
<reference evidence="7" key="1">
    <citation type="submission" date="2021-03" db="EMBL/GenBank/DDBJ databases">
        <title>Revisited historic fungal species revealed as producer of novel bioactive compounds through whole genome sequencing and comparative genomics.</title>
        <authorList>
            <person name="Vignolle G.A."/>
            <person name="Hochenegger N."/>
            <person name="Mach R.L."/>
            <person name="Mach-Aigner A.R."/>
            <person name="Javad Rahimi M."/>
            <person name="Salim K.A."/>
            <person name="Chan C.M."/>
            <person name="Lim L.B.L."/>
            <person name="Cai F."/>
            <person name="Druzhinina I.S."/>
            <person name="U'Ren J.M."/>
            <person name="Derntl C."/>
        </authorList>
    </citation>
    <scope>NUCLEOTIDE SEQUENCE</scope>
    <source>
        <strain evidence="7">TUCIM 5799</strain>
    </source>
</reference>
<dbReference type="Gene3D" id="3.30.70.2450">
    <property type="match status" value="1"/>
</dbReference>
<dbReference type="GO" id="GO:0016709">
    <property type="term" value="F:oxidoreductase activity, acting on paired donors, with incorporation or reduction of molecular oxygen, NAD(P)H as one donor, and incorporation of one atom of oxygen"/>
    <property type="evidence" value="ECO:0007669"/>
    <property type="project" value="UniProtKB-ARBA"/>
</dbReference>
<evidence type="ECO:0000256" key="5">
    <source>
        <dbReference type="ARBA" id="ARBA00023002"/>
    </source>
</evidence>
<keyword evidence="8" id="KW-1185">Reference proteome</keyword>
<evidence type="ECO:0000256" key="4">
    <source>
        <dbReference type="ARBA" id="ARBA00022827"/>
    </source>
</evidence>
<feature type="domain" description="FAD-binding" evidence="6">
    <location>
        <begin position="4"/>
        <end position="341"/>
    </location>
</feature>
<dbReference type="SUPFAM" id="SSF51905">
    <property type="entry name" value="FAD/NAD(P)-binding domain"/>
    <property type="match status" value="1"/>
</dbReference>